<proteinExistence type="predicted"/>
<reference evidence="3 4" key="1">
    <citation type="submission" date="2024-12" db="EMBL/GenBank/DDBJ databases">
        <title>The unique morphological basis and parallel evolutionary history of personate flowers in Penstemon.</title>
        <authorList>
            <person name="Depatie T.H."/>
            <person name="Wessinger C.A."/>
        </authorList>
    </citation>
    <scope>NUCLEOTIDE SEQUENCE [LARGE SCALE GENOMIC DNA]</scope>
    <source>
        <strain evidence="3">WTNN_2</strain>
        <tissue evidence="3">Leaf</tissue>
    </source>
</reference>
<keyword evidence="4" id="KW-1185">Reference proteome</keyword>
<dbReference type="InterPro" id="IPR018838">
    <property type="entry name" value="ZGRF1-like_N"/>
</dbReference>
<gene>
    <name evidence="3" type="ORF">ACJIZ3_003805</name>
</gene>
<dbReference type="Pfam" id="PF10382">
    <property type="entry name" value="ZGRF1-like_N"/>
    <property type="match status" value="3"/>
</dbReference>
<feature type="domain" description="5'-3' DNA helicase ZGRF1-like N-terminal" evidence="2">
    <location>
        <begin position="5"/>
        <end position="76"/>
    </location>
</feature>
<feature type="domain" description="5'-3' DNA helicase ZGRF1-like N-terminal" evidence="2">
    <location>
        <begin position="283"/>
        <end position="355"/>
    </location>
</feature>
<dbReference type="PANTHER" id="PTHR28535">
    <property type="entry name" value="ZINC FINGER GRF-TYPE CONTAINING 1"/>
    <property type="match status" value="1"/>
</dbReference>
<feature type="domain" description="5'-3' DNA helicase ZGRF1-like N-terminal" evidence="2">
    <location>
        <begin position="160"/>
        <end position="236"/>
    </location>
</feature>
<evidence type="ECO:0000256" key="1">
    <source>
        <dbReference type="SAM" id="MobiDB-lite"/>
    </source>
</evidence>
<evidence type="ECO:0000259" key="2">
    <source>
        <dbReference type="Pfam" id="PF10382"/>
    </source>
</evidence>
<dbReference type="AlphaFoldDB" id="A0ABD3S0D7"/>
<name>A0ABD3S0D7_9LAMI</name>
<dbReference type="PANTHER" id="PTHR28535:SF1">
    <property type="entry name" value="PROTEIN ZGRF1"/>
    <property type="match status" value="1"/>
</dbReference>
<evidence type="ECO:0000313" key="4">
    <source>
        <dbReference type="Proteomes" id="UP001634393"/>
    </source>
</evidence>
<evidence type="ECO:0000313" key="3">
    <source>
        <dbReference type="EMBL" id="KAL3817900.1"/>
    </source>
</evidence>
<comment type="caution">
    <text evidence="3">The sequence shown here is derived from an EMBL/GenBank/DDBJ whole genome shotgun (WGS) entry which is preliminary data.</text>
</comment>
<feature type="region of interest" description="Disordered" evidence="1">
    <location>
        <begin position="391"/>
        <end position="415"/>
    </location>
</feature>
<feature type="compositionally biased region" description="Polar residues" evidence="1">
    <location>
        <begin position="391"/>
        <end position="404"/>
    </location>
</feature>
<dbReference type="Proteomes" id="UP001634393">
    <property type="component" value="Unassembled WGS sequence"/>
</dbReference>
<dbReference type="InterPro" id="IPR052800">
    <property type="entry name" value="DNA_Repair_Helicase_ZGRF1"/>
</dbReference>
<organism evidence="3 4">
    <name type="scientific">Penstemon smallii</name>
    <dbReference type="NCBI Taxonomy" id="265156"/>
    <lineage>
        <taxon>Eukaryota</taxon>
        <taxon>Viridiplantae</taxon>
        <taxon>Streptophyta</taxon>
        <taxon>Embryophyta</taxon>
        <taxon>Tracheophyta</taxon>
        <taxon>Spermatophyta</taxon>
        <taxon>Magnoliopsida</taxon>
        <taxon>eudicotyledons</taxon>
        <taxon>Gunneridae</taxon>
        <taxon>Pentapetalae</taxon>
        <taxon>asterids</taxon>
        <taxon>lamiids</taxon>
        <taxon>Lamiales</taxon>
        <taxon>Plantaginaceae</taxon>
        <taxon>Cheloneae</taxon>
        <taxon>Penstemon</taxon>
    </lineage>
</organism>
<dbReference type="EMBL" id="JBJXBP010000007">
    <property type="protein sequence ID" value="KAL3817900.1"/>
    <property type="molecule type" value="Genomic_DNA"/>
</dbReference>
<accession>A0ABD3S0D7</accession>
<sequence>MGDAQRWSVTYTKHVKQKRKVYQDGYLQLQSSCQKVVLYDEYDTLLDSRFVKKDEVIKSGETLAFDSYLVDIADQCRGHEPVSTLIFQEKDKKVAGTGSLYSHESRNSSNSVDRKPTFGKNRIRAINLSPSQKIIRDFKKSEMNKYGSSPSCLDMTRSTTEWQVLYTTQITQKKKKFHDGFLQLVVRGSQGRQVMLYDTTRRLLDSKFLKKDELVIPGETLALEGHIVDIGEHEGDIKPAINLNHQGRNCAVPGKTDRANDQAKIPSNNNDPAASLLFSASAEWDAMYTTQVTQKAKKYNNAILKLASSGSYRMQVTLLAEDGTTLGRRFLKLSENVRTGTTLELPGYLVEVGQSRDYDSSVKDSKVKTSSIDDILLSKRVSRTMPFCNISGSNVSQGKPQNKTSPRKLANLNDSSFTKEDTKLSMRTPANEPRRAAHDILSILRKPMIQGNVVPMNKPLVEELPESHSSDIKNHIKEYVQDCNGSAQEELNDKTLVHDCSIRIIKSEAFEVLIDAEEYTGSEHKRELQAKSSSFCHRSGGSNCKKPVINDELTEYSNLMFSSSNEEPHKLFGPPLNSEGQKSIAPALLNIQNINVKLENTREISSHKETKTETTAAVTIDLSSSKFPKLRDDNKGSGSICREGAPSVGAIASNYCTSHDNSDVEEKTLKQDFHVDECPSFDLGF</sequence>
<protein>
    <recommendedName>
        <fullName evidence="2">5'-3' DNA helicase ZGRF1-like N-terminal domain-containing protein</fullName>
    </recommendedName>
</protein>